<reference evidence="1 2" key="1">
    <citation type="submission" date="2007-03" db="EMBL/GenBank/DDBJ databases">
        <title>Complete sequence of Desulfotomaculum reducens MI-1.</title>
        <authorList>
            <consortium name="US DOE Joint Genome Institute"/>
            <person name="Copeland A."/>
            <person name="Lucas S."/>
            <person name="Lapidus A."/>
            <person name="Barry K."/>
            <person name="Detter J.C."/>
            <person name="Glavina del Rio T."/>
            <person name="Hammon N."/>
            <person name="Israni S."/>
            <person name="Dalin E."/>
            <person name="Tice H."/>
            <person name="Pitluck S."/>
            <person name="Sims D."/>
            <person name="Brettin T."/>
            <person name="Bruce D."/>
            <person name="Han C."/>
            <person name="Tapia R."/>
            <person name="Schmutz J."/>
            <person name="Larimer F."/>
            <person name="Land M."/>
            <person name="Hauser L."/>
            <person name="Kyrpides N."/>
            <person name="Kim E."/>
            <person name="Tebo B.M."/>
            <person name="Richardson P."/>
        </authorList>
    </citation>
    <scope>NUCLEOTIDE SEQUENCE [LARGE SCALE GENOMIC DNA]</scope>
    <source>
        <strain evidence="1 2">MI-1</strain>
    </source>
</reference>
<dbReference type="AlphaFoldDB" id="A4J4D9"/>
<sequence length="140" mass="15918">MGDVRIYTEVLNTINKSKVKRIICPNPNFPPKAVGEKSYVLLKNVNLDFTGPEPKVIFDYYVSLEYQFEFGYDYCIGRGNDFITLPEGFHLCSYPVDPVLTYSAACEEFELVDGVIKAIIRMDLSVVLCQYQTINVKPSI</sequence>
<accession>A4J4D9</accession>
<gene>
    <name evidence="1" type="ordered locus">Dred_1412</name>
</gene>
<dbReference type="EMBL" id="CP000612">
    <property type="protein sequence ID" value="ABO49942.1"/>
    <property type="molecule type" value="Genomic_DNA"/>
</dbReference>
<keyword evidence="2" id="KW-1185">Reference proteome</keyword>
<proteinExistence type="predicted"/>
<evidence type="ECO:0000313" key="1">
    <source>
        <dbReference type="EMBL" id="ABO49942.1"/>
    </source>
</evidence>
<protein>
    <submittedName>
        <fullName evidence="1">Uncharacterized protein</fullName>
    </submittedName>
</protein>
<organism evidence="1 2">
    <name type="scientific">Desulforamulus reducens (strain ATCC BAA-1160 / DSM 100696 / MI-1)</name>
    <name type="common">Desulfotomaculum reducens</name>
    <dbReference type="NCBI Taxonomy" id="349161"/>
    <lineage>
        <taxon>Bacteria</taxon>
        <taxon>Bacillati</taxon>
        <taxon>Bacillota</taxon>
        <taxon>Clostridia</taxon>
        <taxon>Eubacteriales</taxon>
        <taxon>Peptococcaceae</taxon>
        <taxon>Desulforamulus</taxon>
    </lineage>
</organism>
<evidence type="ECO:0000313" key="2">
    <source>
        <dbReference type="Proteomes" id="UP000001556"/>
    </source>
</evidence>
<dbReference type="HOGENOM" id="CLU_1831953_0_0_9"/>
<dbReference type="Proteomes" id="UP000001556">
    <property type="component" value="Chromosome"/>
</dbReference>
<dbReference type="KEGG" id="drm:Dred_1412"/>
<dbReference type="RefSeq" id="WP_011877761.1">
    <property type="nucleotide sequence ID" value="NC_009253.1"/>
</dbReference>
<name>A4J4D9_DESRM</name>